<evidence type="ECO:0000313" key="3">
    <source>
        <dbReference type="EMBL" id="QVL31423.1"/>
    </source>
</evidence>
<evidence type="ECO:0000256" key="2">
    <source>
        <dbReference type="SAM" id="Phobius"/>
    </source>
</evidence>
<evidence type="ECO:0000313" key="4">
    <source>
        <dbReference type="Proteomes" id="UP000676194"/>
    </source>
</evidence>
<feature type="transmembrane region" description="Helical" evidence="2">
    <location>
        <begin position="184"/>
        <end position="204"/>
    </location>
</feature>
<organism evidence="3 4">
    <name type="scientific">Telmatocola sphagniphila</name>
    <dbReference type="NCBI Taxonomy" id="1123043"/>
    <lineage>
        <taxon>Bacteria</taxon>
        <taxon>Pseudomonadati</taxon>
        <taxon>Planctomycetota</taxon>
        <taxon>Planctomycetia</taxon>
        <taxon>Gemmatales</taxon>
        <taxon>Gemmataceae</taxon>
    </lineage>
</organism>
<dbReference type="Gene3D" id="3.40.50.150">
    <property type="entry name" value="Vaccinia Virus protein VP39"/>
    <property type="match status" value="1"/>
</dbReference>
<gene>
    <name evidence="3" type="ORF">KIH39_21640</name>
</gene>
<feature type="transmembrane region" description="Helical" evidence="2">
    <location>
        <begin position="462"/>
        <end position="480"/>
    </location>
</feature>
<dbReference type="Proteomes" id="UP000676194">
    <property type="component" value="Chromosome"/>
</dbReference>
<name>A0A8E6B3T0_9BACT</name>
<feature type="transmembrane region" description="Helical" evidence="2">
    <location>
        <begin position="270"/>
        <end position="288"/>
    </location>
</feature>
<dbReference type="RefSeq" id="WP_213495304.1">
    <property type="nucleotide sequence ID" value="NZ_CP074694.1"/>
</dbReference>
<feature type="transmembrane region" description="Helical" evidence="2">
    <location>
        <begin position="109"/>
        <end position="131"/>
    </location>
</feature>
<dbReference type="SUPFAM" id="SSF53335">
    <property type="entry name" value="S-adenosyl-L-methionine-dependent methyltransferases"/>
    <property type="match status" value="1"/>
</dbReference>
<feature type="transmembrane region" description="Helical" evidence="2">
    <location>
        <begin position="295"/>
        <end position="316"/>
    </location>
</feature>
<reference evidence="3" key="1">
    <citation type="submission" date="2021-05" db="EMBL/GenBank/DDBJ databases">
        <title>Complete genome sequence of the cellulolytic planctomycete Telmatocola sphagniphila SP2T and characterization of the first cellulase from planctomycetes.</title>
        <authorList>
            <person name="Rakitin A.L."/>
            <person name="Beletsky A.V."/>
            <person name="Naumoff D.G."/>
            <person name="Kulichevskaya I.S."/>
            <person name="Mardanov A.V."/>
            <person name="Ravin N.V."/>
            <person name="Dedysh S.N."/>
        </authorList>
    </citation>
    <scope>NUCLEOTIDE SEQUENCE</scope>
    <source>
        <strain evidence="3">SP2T</strain>
    </source>
</reference>
<evidence type="ECO:0000256" key="1">
    <source>
        <dbReference type="ARBA" id="ARBA00023115"/>
    </source>
</evidence>
<keyword evidence="2" id="KW-1133">Transmembrane helix</keyword>
<dbReference type="InterPro" id="IPR029063">
    <property type="entry name" value="SAM-dependent_MTases_sf"/>
</dbReference>
<evidence type="ECO:0008006" key="5">
    <source>
        <dbReference type="Google" id="ProtNLM"/>
    </source>
</evidence>
<feature type="transmembrane region" description="Helical" evidence="2">
    <location>
        <begin position="357"/>
        <end position="381"/>
    </location>
</feature>
<feature type="transmembrane region" description="Helical" evidence="2">
    <location>
        <begin position="37"/>
        <end position="57"/>
    </location>
</feature>
<keyword evidence="4" id="KW-1185">Reference proteome</keyword>
<proteinExistence type="predicted"/>
<sequence length="831" mass="93443">MPLLFAVTMFLSATLLFLVQPMVAKMTLPLLGGTPAVWNTCMVFFQALLLLGYLYAHKLTKDRPFKSQVGLHYTVLVLAIGAMLLGAIISDKHSPIPIIKSLAPKGDEIPFFNVIVVLSTAVALPFLVLSTSAPLLQKWFTETGHPSARDPYFLYGASNFGSLLALVGYPFVVEPYLTVVQQAYVWAIGYVCLVGLIFCCGWAVKSAKVTLEEKAKYASKPKVSSLASEASDGQSPTWLIRLRWLGLSFVPSSLMCGVTTFITTDIASLPLLWVIPLALYLITFIIAFNRLPTWFYTLITLFAPVMILLMFFILFAQKPESFLGTIAIHLAVFFITSLCCHCELARLRPKNTRYLTNFYLTMSVGGVLGGLFNALFAPLVFTYVSEYPLTMIIACLLLPKLVRPDEPDKLELQDLVFPIALFGATLMAFEYFYDNTLLRRSWFVKQWLFETADGNVKDYSRMARSILFYGFPIMACYLFVERPIRFGLALMGVWLAFSLFETRKDARLVKESGLPPTVLTRSFFGTLKVEVSTGEPEYIRLVHGTTLHGKQFRDDNLWLGWAAPTVLIASPWEAAVHMAGLLPELDPRELRPLTYYHRTGPVGFIMKALRERQKADPNTNTDMACIGLGTGSLSAYSQPGQNITFFEIDPIVRRLVEPGQYFNYVLKAKERGANVEFQMGDARLTLERLERKFAVMFVDAFSSDSIPVHLLTKQALEIYFDHLREDGLLAVHISNRYLDLEPVVKKLAEALGVECRIMHDGEDAPGKTGSSWILLTRKLEYMGPVILDTQRPNGEHIWEPLDMNKRNVSVWTDDYSPVIPILKMSLKLWGK</sequence>
<dbReference type="KEGG" id="tsph:KIH39_21640"/>
<dbReference type="AlphaFoldDB" id="A0A8E6B3T0"/>
<keyword evidence="2" id="KW-0812">Transmembrane</keyword>
<dbReference type="GO" id="GO:0006596">
    <property type="term" value="P:polyamine biosynthetic process"/>
    <property type="evidence" value="ECO:0007669"/>
    <property type="project" value="UniProtKB-KW"/>
</dbReference>
<accession>A0A8E6B3T0</accession>
<feature type="transmembrane region" description="Helical" evidence="2">
    <location>
        <begin position="322"/>
        <end position="345"/>
    </location>
</feature>
<feature type="transmembrane region" description="Helical" evidence="2">
    <location>
        <begin position="152"/>
        <end position="172"/>
    </location>
</feature>
<dbReference type="PANTHER" id="PTHR43317">
    <property type="entry name" value="THERMOSPERMINE SYNTHASE ACAULIS5"/>
    <property type="match status" value="1"/>
</dbReference>
<feature type="transmembrane region" description="Helical" evidence="2">
    <location>
        <begin position="415"/>
        <end position="433"/>
    </location>
</feature>
<dbReference type="EMBL" id="CP074694">
    <property type="protein sequence ID" value="QVL31423.1"/>
    <property type="molecule type" value="Genomic_DNA"/>
</dbReference>
<feature type="transmembrane region" description="Helical" evidence="2">
    <location>
        <begin position="69"/>
        <end position="89"/>
    </location>
</feature>
<dbReference type="CDD" id="cd02440">
    <property type="entry name" value="AdoMet_MTases"/>
    <property type="match status" value="1"/>
</dbReference>
<dbReference type="PANTHER" id="PTHR43317:SF1">
    <property type="entry name" value="THERMOSPERMINE SYNTHASE ACAULIS5"/>
    <property type="match status" value="1"/>
</dbReference>
<feature type="transmembrane region" description="Helical" evidence="2">
    <location>
        <begin position="244"/>
        <end position="264"/>
    </location>
</feature>
<keyword evidence="2" id="KW-0472">Membrane</keyword>
<keyword evidence="1" id="KW-0620">Polyamine biosynthesis</keyword>
<protein>
    <recommendedName>
        <fullName evidence="5">Ferrichrome ABC transporter permease</fullName>
    </recommendedName>
</protein>